<dbReference type="InterPro" id="IPR007052">
    <property type="entry name" value="CS_dom"/>
</dbReference>
<evidence type="ECO:0000256" key="2">
    <source>
        <dbReference type="RuleBase" id="RU003616"/>
    </source>
</evidence>
<dbReference type="AlphaFoldDB" id="A0A7D5QA46"/>
<dbReference type="Pfam" id="PF00011">
    <property type="entry name" value="HSP20"/>
    <property type="match status" value="1"/>
</dbReference>
<dbReference type="InterPro" id="IPR031107">
    <property type="entry name" value="Small_HSP"/>
</dbReference>
<dbReference type="PANTHER" id="PTHR11527">
    <property type="entry name" value="HEAT-SHOCK PROTEIN 20 FAMILY MEMBER"/>
    <property type="match status" value="1"/>
</dbReference>
<dbReference type="CDD" id="cd06464">
    <property type="entry name" value="ACD_sHsps-like"/>
    <property type="match status" value="1"/>
</dbReference>
<dbReference type="OrthoDB" id="198277at2157"/>
<dbReference type="Gene3D" id="2.60.40.790">
    <property type="match status" value="1"/>
</dbReference>
<evidence type="ECO:0000259" key="5">
    <source>
        <dbReference type="PROSITE" id="PS51203"/>
    </source>
</evidence>
<feature type="domain" description="CS" evidence="5">
    <location>
        <begin position="42"/>
        <end position="148"/>
    </location>
</feature>
<dbReference type="EMBL" id="CP058579">
    <property type="protein sequence ID" value="QLG61139.1"/>
    <property type="molecule type" value="Genomic_DNA"/>
</dbReference>
<dbReference type="GeneID" id="56036810"/>
<proteinExistence type="inferred from homology"/>
<dbReference type="SUPFAM" id="SSF49764">
    <property type="entry name" value="HSP20-like chaperones"/>
    <property type="match status" value="1"/>
</dbReference>
<feature type="domain" description="SHSP" evidence="4">
    <location>
        <begin position="38"/>
        <end position="150"/>
    </location>
</feature>
<comment type="similarity">
    <text evidence="1 2">Belongs to the small heat shock protein (HSP20) family.</text>
</comment>
<accession>A0A7D5QA46</accession>
<dbReference type="RefSeq" id="WP_179267723.1">
    <property type="nucleotide sequence ID" value="NZ_CP058579.1"/>
</dbReference>
<gene>
    <name evidence="6" type="ORF">HUG12_05085</name>
</gene>
<sequence>MSARSNPFEELERFFERMNRQFEETSRMWGEEGPLGRWSSEAESMAMDLAEHDDEFVVTVDLPGFEGDDVDIEVTDHTLRIEAEHEERVDEEEERYLRHERRHETARRSIRLPDEVDTEGVTARMKNGVLTVTLPKREAEEAHSVDVEVE</sequence>
<reference evidence="6 7" key="1">
    <citation type="submission" date="2020-06" db="EMBL/GenBank/DDBJ databases">
        <title>NJ-3-1, isolated from saline soil.</title>
        <authorList>
            <person name="Cui H.L."/>
            <person name="Shi X."/>
        </authorList>
    </citation>
    <scope>NUCLEOTIDE SEQUENCE [LARGE SCALE GENOMIC DNA]</scope>
    <source>
        <strain evidence="6 7">NJ-3-1</strain>
    </source>
</reference>
<dbReference type="PROSITE" id="PS01031">
    <property type="entry name" value="SHSP"/>
    <property type="match status" value="1"/>
</dbReference>
<evidence type="ECO:0000256" key="3">
    <source>
        <dbReference type="SAM" id="MobiDB-lite"/>
    </source>
</evidence>
<dbReference type="PROSITE" id="PS51203">
    <property type="entry name" value="CS"/>
    <property type="match status" value="1"/>
</dbReference>
<keyword evidence="7" id="KW-1185">Reference proteome</keyword>
<feature type="region of interest" description="Disordered" evidence="3">
    <location>
        <begin position="85"/>
        <end position="104"/>
    </location>
</feature>
<evidence type="ECO:0000256" key="1">
    <source>
        <dbReference type="PROSITE-ProRule" id="PRU00285"/>
    </source>
</evidence>
<evidence type="ECO:0000313" key="7">
    <source>
        <dbReference type="Proteomes" id="UP000509626"/>
    </source>
</evidence>
<dbReference type="KEGG" id="halu:HUG12_05085"/>
<evidence type="ECO:0000259" key="4">
    <source>
        <dbReference type="PROSITE" id="PS01031"/>
    </source>
</evidence>
<name>A0A7D5QA46_9EURY</name>
<dbReference type="InterPro" id="IPR002068">
    <property type="entry name" value="A-crystallin/Hsp20_dom"/>
</dbReference>
<dbReference type="InterPro" id="IPR008978">
    <property type="entry name" value="HSP20-like_chaperone"/>
</dbReference>
<dbReference type="Proteomes" id="UP000509626">
    <property type="component" value="Chromosome"/>
</dbReference>
<evidence type="ECO:0000313" key="6">
    <source>
        <dbReference type="EMBL" id="QLG61139.1"/>
    </source>
</evidence>
<protein>
    <submittedName>
        <fullName evidence="6">Hsp20/alpha crystallin family protein</fullName>
    </submittedName>
</protein>
<organism evidence="6 7">
    <name type="scientific">Halorarum salinum</name>
    <dbReference type="NCBI Taxonomy" id="2743089"/>
    <lineage>
        <taxon>Archaea</taxon>
        <taxon>Methanobacteriati</taxon>
        <taxon>Methanobacteriota</taxon>
        <taxon>Stenosarchaea group</taxon>
        <taxon>Halobacteria</taxon>
        <taxon>Halobacteriales</taxon>
        <taxon>Haloferacaceae</taxon>
        <taxon>Halorarum</taxon>
    </lineage>
</organism>